<keyword evidence="2" id="KW-1185">Reference proteome</keyword>
<organism evidence="1 2">
    <name type="scientific">Diversispora epigaea</name>
    <dbReference type="NCBI Taxonomy" id="1348612"/>
    <lineage>
        <taxon>Eukaryota</taxon>
        <taxon>Fungi</taxon>
        <taxon>Fungi incertae sedis</taxon>
        <taxon>Mucoromycota</taxon>
        <taxon>Glomeromycotina</taxon>
        <taxon>Glomeromycetes</taxon>
        <taxon>Diversisporales</taxon>
        <taxon>Diversisporaceae</taxon>
        <taxon>Diversispora</taxon>
    </lineage>
</organism>
<dbReference type="AlphaFoldDB" id="A0A397IUK7"/>
<evidence type="ECO:0000313" key="1">
    <source>
        <dbReference type="EMBL" id="RHZ77466.1"/>
    </source>
</evidence>
<reference evidence="1 2" key="1">
    <citation type="submission" date="2018-08" db="EMBL/GenBank/DDBJ databases">
        <title>Genome and evolution of the arbuscular mycorrhizal fungus Diversispora epigaea (formerly Glomus versiforme) and its bacterial endosymbionts.</title>
        <authorList>
            <person name="Sun X."/>
            <person name="Fei Z."/>
            <person name="Harrison M."/>
        </authorList>
    </citation>
    <scope>NUCLEOTIDE SEQUENCE [LARGE SCALE GENOMIC DNA]</scope>
    <source>
        <strain evidence="1 2">IT104</strain>
    </source>
</reference>
<evidence type="ECO:0000313" key="2">
    <source>
        <dbReference type="Proteomes" id="UP000266861"/>
    </source>
</evidence>
<sequence>MCTLDQNFLKVDSVKLYFILNNGITNKDKRIKQTKEKLNTNNQVVKTSNIRKRNNYNINNLKIIEEKEYIQNKQKQKKTNLEFFVNEIPRLNNLGNDGPDAKKIIIDAMEEFQQILKQIWKERCDKVIEWEVNNGITNKDKRIKQTKEKLNTNNQVVKTSNIRKRNNYNINNLKIIEEKEYIQNKQKQKKTNLEFFVNESFLNTNTYKGNNLYKIKIFSDGDMAISS</sequence>
<dbReference type="EMBL" id="PQFF01000167">
    <property type="protein sequence ID" value="RHZ77466.1"/>
    <property type="molecule type" value="Genomic_DNA"/>
</dbReference>
<dbReference type="Proteomes" id="UP000266861">
    <property type="component" value="Unassembled WGS sequence"/>
</dbReference>
<gene>
    <name evidence="1" type="ORF">Glove_177g151</name>
</gene>
<proteinExistence type="predicted"/>
<protein>
    <submittedName>
        <fullName evidence="1">Uncharacterized protein</fullName>
    </submittedName>
</protein>
<comment type="caution">
    <text evidence="1">The sequence shown here is derived from an EMBL/GenBank/DDBJ whole genome shotgun (WGS) entry which is preliminary data.</text>
</comment>
<name>A0A397IUK7_9GLOM</name>
<dbReference type="OrthoDB" id="2494221at2759"/>
<accession>A0A397IUK7</accession>